<comment type="function">
    <text evidence="9">Activator of cell division through the inhibition of FtsZ GTPase activity, therefore promoting FtsZ assembly into bundles of protofilaments necessary for the formation of the division Z ring. It is recruited early at mid-cell but it is not essential for cell division.</text>
</comment>
<evidence type="ECO:0000256" key="4">
    <source>
        <dbReference type="ARBA" id="ARBA00022490"/>
    </source>
</evidence>
<dbReference type="InterPro" id="IPR042233">
    <property type="entry name" value="Cell_div_ZapA_N"/>
</dbReference>
<keyword evidence="7" id="KW-0717">Septation</keyword>
<comment type="similarity">
    <text evidence="2">Belongs to the ZapA family. Type 1 subfamily.</text>
</comment>
<comment type="subcellular location">
    <subcellularLocation>
        <location evidence="1">Cytoplasm</location>
    </subcellularLocation>
</comment>
<evidence type="ECO:0000256" key="7">
    <source>
        <dbReference type="ARBA" id="ARBA00023210"/>
    </source>
</evidence>
<keyword evidence="6" id="KW-0175">Coiled coil</keyword>
<dbReference type="PANTHER" id="PTHR34981:SF1">
    <property type="entry name" value="CELL DIVISION PROTEIN ZAPA"/>
    <property type="match status" value="1"/>
</dbReference>
<dbReference type="GO" id="GO:0005829">
    <property type="term" value="C:cytosol"/>
    <property type="evidence" value="ECO:0007669"/>
    <property type="project" value="TreeGrafter"/>
</dbReference>
<evidence type="ECO:0000256" key="10">
    <source>
        <dbReference type="ARBA" id="ARBA00026068"/>
    </source>
</evidence>
<dbReference type="GO" id="GO:0000921">
    <property type="term" value="P:septin ring assembly"/>
    <property type="evidence" value="ECO:0007669"/>
    <property type="project" value="TreeGrafter"/>
</dbReference>
<evidence type="ECO:0000256" key="2">
    <source>
        <dbReference type="ARBA" id="ARBA00010074"/>
    </source>
</evidence>
<dbReference type="AlphaFoldDB" id="A0A4R2N004"/>
<dbReference type="Pfam" id="PF05164">
    <property type="entry name" value="ZapA"/>
    <property type="match status" value="1"/>
</dbReference>
<keyword evidence="8" id="KW-0131">Cell cycle</keyword>
<dbReference type="GO" id="GO:0030428">
    <property type="term" value="C:cell septum"/>
    <property type="evidence" value="ECO:0007669"/>
    <property type="project" value="TreeGrafter"/>
</dbReference>
<dbReference type="SUPFAM" id="SSF102829">
    <property type="entry name" value="Cell division protein ZapA-like"/>
    <property type="match status" value="1"/>
</dbReference>
<dbReference type="PANTHER" id="PTHR34981">
    <property type="entry name" value="CELL DIVISION PROTEIN ZAPA"/>
    <property type="match status" value="1"/>
</dbReference>
<dbReference type="GO" id="GO:0043093">
    <property type="term" value="P:FtsZ-dependent cytokinesis"/>
    <property type="evidence" value="ECO:0007669"/>
    <property type="project" value="TreeGrafter"/>
</dbReference>
<evidence type="ECO:0000313" key="13">
    <source>
        <dbReference type="Proteomes" id="UP000294841"/>
    </source>
</evidence>
<evidence type="ECO:0000256" key="6">
    <source>
        <dbReference type="ARBA" id="ARBA00023054"/>
    </source>
</evidence>
<sequence>MSSKTVEISVSGQLLRLNCPDDQQDNLRKAAKNLDLRILEMKEKTGILQLDRVLSIVALNLSYELIQEQQKVQRIEDVVTQRIQQLGSSLEEILVQKSSD</sequence>
<keyword evidence="4" id="KW-0963">Cytoplasm</keyword>
<dbReference type="InterPro" id="IPR036192">
    <property type="entry name" value="Cell_div_ZapA-like_sf"/>
</dbReference>
<organism evidence="12 13">
    <name type="scientific">Bisgaardia hudsonensis</name>
    <dbReference type="NCBI Taxonomy" id="109472"/>
    <lineage>
        <taxon>Bacteria</taxon>
        <taxon>Pseudomonadati</taxon>
        <taxon>Pseudomonadota</taxon>
        <taxon>Gammaproteobacteria</taxon>
        <taxon>Pasteurellales</taxon>
        <taxon>Pasteurellaceae</taxon>
        <taxon>Bisgaardia</taxon>
    </lineage>
</organism>
<dbReference type="Gene3D" id="1.20.5.50">
    <property type="match status" value="1"/>
</dbReference>
<evidence type="ECO:0000313" key="12">
    <source>
        <dbReference type="EMBL" id="TCP12353.1"/>
    </source>
</evidence>
<protein>
    <recommendedName>
        <fullName evidence="3">Cell division protein ZapA</fullName>
    </recommendedName>
    <alternativeName>
        <fullName evidence="11">Z ring-associated protein ZapA</fullName>
    </alternativeName>
</protein>
<keyword evidence="5 12" id="KW-0132">Cell division</keyword>
<gene>
    <name evidence="12" type="ORF">EV697_104164</name>
</gene>
<dbReference type="Proteomes" id="UP000294841">
    <property type="component" value="Unassembled WGS sequence"/>
</dbReference>
<evidence type="ECO:0000256" key="5">
    <source>
        <dbReference type="ARBA" id="ARBA00022618"/>
    </source>
</evidence>
<dbReference type="OrthoDB" id="5917174at2"/>
<evidence type="ECO:0000256" key="1">
    <source>
        <dbReference type="ARBA" id="ARBA00004496"/>
    </source>
</evidence>
<dbReference type="RefSeq" id="WP_132023986.1">
    <property type="nucleotide sequence ID" value="NZ_CP016605.1"/>
</dbReference>
<reference evidence="12 13" key="1">
    <citation type="submission" date="2019-03" db="EMBL/GenBank/DDBJ databases">
        <title>Genomic Encyclopedia of Type Strains, Phase IV (KMG-IV): sequencing the most valuable type-strain genomes for metagenomic binning, comparative biology and taxonomic classification.</title>
        <authorList>
            <person name="Goeker M."/>
        </authorList>
    </citation>
    <scope>NUCLEOTIDE SEQUENCE [LARGE SCALE GENOMIC DNA]</scope>
    <source>
        <strain evidence="12 13">DSM 28231</strain>
    </source>
</reference>
<dbReference type="GO" id="GO:0032153">
    <property type="term" value="C:cell division site"/>
    <property type="evidence" value="ECO:0007669"/>
    <property type="project" value="TreeGrafter"/>
</dbReference>
<name>A0A4R2N004_9PAST</name>
<accession>A0A4R2N004</accession>
<evidence type="ECO:0000256" key="3">
    <source>
        <dbReference type="ARBA" id="ARBA00015195"/>
    </source>
</evidence>
<dbReference type="EMBL" id="SLXI01000004">
    <property type="protein sequence ID" value="TCP12353.1"/>
    <property type="molecule type" value="Genomic_DNA"/>
</dbReference>
<dbReference type="GO" id="GO:0000917">
    <property type="term" value="P:division septum assembly"/>
    <property type="evidence" value="ECO:0007669"/>
    <property type="project" value="UniProtKB-KW"/>
</dbReference>
<dbReference type="Gene3D" id="3.30.160.880">
    <property type="entry name" value="Cell division protein ZapA protomer, N-terminal domain"/>
    <property type="match status" value="1"/>
</dbReference>
<comment type="subunit">
    <text evidence="10">Homodimer. Interacts with FtsZ.</text>
</comment>
<comment type="caution">
    <text evidence="12">The sequence shown here is derived from an EMBL/GenBank/DDBJ whole genome shotgun (WGS) entry which is preliminary data.</text>
</comment>
<dbReference type="InterPro" id="IPR007838">
    <property type="entry name" value="Cell_div_ZapA-like"/>
</dbReference>
<evidence type="ECO:0000256" key="8">
    <source>
        <dbReference type="ARBA" id="ARBA00023306"/>
    </source>
</evidence>
<proteinExistence type="inferred from homology"/>
<evidence type="ECO:0000256" key="11">
    <source>
        <dbReference type="ARBA" id="ARBA00033158"/>
    </source>
</evidence>
<keyword evidence="13" id="KW-1185">Reference proteome</keyword>
<evidence type="ECO:0000256" key="9">
    <source>
        <dbReference type="ARBA" id="ARBA00024910"/>
    </source>
</evidence>